<reference evidence="3 4" key="1">
    <citation type="journal article" date="2017" name="Int. J. Syst. Evol. Microbiol.">
        <title>Ramlibacter monticola sp. nov., isolated from forest soil.</title>
        <authorList>
            <person name="Chaudhary D.K."/>
            <person name="Kim J."/>
        </authorList>
    </citation>
    <scope>NUCLEOTIDE SEQUENCE [LARGE SCALE GENOMIC DNA]</scope>
    <source>
        <strain evidence="3 4">KACC 19175</strain>
    </source>
</reference>
<evidence type="ECO:0000256" key="1">
    <source>
        <dbReference type="SAM" id="MobiDB-lite"/>
    </source>
</evidence>
<evidence type="ECO:0000256" key="2">
    <source>
        <dbReference type="SAM" id="SignalP"/>
    </source>
</evidence>
<dbReference type="EMBL" id="JAEQNE010000006">
    <property type="protein sequence ID" value="MBL0393660.1"/>
    <property type="molecule type" value="Genomic_DNA"/>
</dbReference>
<evidence type="ECO:0000313" key="3">
    <source>
        <dbReference type="EMBL" id="MBL0393660.1"/>
    </source>
</evidence>
<dbReference type="RefSeq" id="WP_201676335.1">
    <property type="nucleotide sequence ID" value="NZ_JAEQNE010000006.1"/>
</dbReference>
<protein>
    <recommendedName>
        <fullName evidence="5">DUF4148 domain-containing protein</fullName>
    </recommendedName>
</protein>
<dbReference type="Proteomes" id="UP000599109">
    <property type="component" value="Unassembled WGS sequence"/>
</dbReference>
<accession>A0A937CUH1</accession>
<comment type="caution">
    <text evidence="3">The sequence shown here is derived from an EMBL/GenBank/DDBJ whole genome shotgun (WGS) entry which is preliminary data.</text>
</comment>
<dbReference type="AlphaFoldDB" id="A0A937CUH1"/>
<evidence type="ECO:0008006" key="5">
    <source>
        <dbReference type="Google" id="ProtNLM"/>
    </source>
</evidence>
<name>A0A937CUH1_9BURK</name>
<feature type="chain" id="PRO_5038025583" description="DUF4148 domain-containing protein" evidence="2">
    <location>
        <begin position="21"/>
        <end position="84"/>
    </location>
</feature>
<proteinExistence type="predicted"/>
<feature type="signal peptide" evidence="2">
    <location>
        <begin position="1"/>
        <end position="20"/>
    </location>
</feature>
<feature type="region of interest" description="Disordered" evidence="1">
    <location>
        <begin position="47"/>
        <end position="67"/>
    </location>
</feature>
<organism evidence="3 4">
    <name type="scientific">Ramlibacter monticola</name>
    <dbReference type="NCBI Taxonomy" id="1926872"/>
    <lineage>
        <taxon>Bacteria</taxon>
        <taxon>Pseudomonadati</taxon>
        <taxon>Pseudomonadota</taxon>
        <taxon>Betaproteobacteria</taxon>
        <taxon>Burkholderiales</taxon>
        <taxon>Comamonadaceae</taxon>
        <taxon>Ramlibacter</taxon>
    </lineage>
</organism>
<keyword evidence="2" id="KW-0732">Signal</keyword>
<sequence length="84" mass="9112">MTIFAAVFASVGLAASLAVAAADAPPAGSPERSAARDHGLRQAVQDFFRQEQQSPPPPRQLSASERAELRRQLSEYARPTSRRH</sequence>
<keyword evidence="4" id="KW-1185">Reference proteome</keyword>
<evidence type="ECO:0000313" key="4">
    <source>
        <dbReference type="Proteomes" id="UP000599109"/>
    </source>
</evidence>
<gene>
    <name evidence="3" type="ORF">JJ685_21165</name>
</gene>